<dbReference type="Proteomes" id="UP000694843">
    <property type="component" value="Unplaced"/>
</dbReference>
<name>A0A8B7NB88_HYAAZ</name>
<feature type="compositionally biased region" description="Basic and acidic residues" evidence="3">
    <location>
        <begin position="357"/>
        <end position="367"/>
    </location>
</feature>
<proteinExistence type="inferred from homology"/>
<dbReference type="Gene3D" id="1.20.120.360">
    <property type="entry name" value="Axin interactor, dorsalization-associated protein, N-terminal domain"/>
    <property type="match status" value="1"/>
</dbReference>
<reference evidence="6" key="1">
    <citation type="submission" date="2025-08" db="UniProtKB">
        <authorList>
            <consortium name="RefSeq"/>
        </authorList>
    </citation>
    <scope>IDENTIFICATION</scope>
    <source>
        <tissue evidence="6">Whole organism</tissue>
    </source>
</reference>
<dbReference type="PROSITE" id="PS51911">
    <property type="entry name" value="C2_AIDA"/>
    <property type="match status" value="1"/>
</dbReference>
<keyword evidence="5" id="KW-1185">Reference proteome</keyword>
<feature type="region of interest" description="Disordered" evidence="3">
    <location>
        <begin position="342"/>
        <end position="370"/>
    </location>
</feature>
<dbReference type="InterPro" id="IPR035892">
    <property type="entry name" value="C2_domain_sf"/>
</dbReference>
<dbReference type="GO" id="GO:0035091">
    <property type="term" value="F:phosphatidylinositol binding"/>
    <property type="evidence" value="ECO:0007669"/>
    <property type="project" value="TreeGrafter"/>
</dbReference>
<evidence type="ECO:0000256" key="2">
    <source>
        <dbReference type="ARBA" id="ARBA00022473"/>
    </source>
</evidence>
<dbReference type="KEGG" id="hazt:108668201"/>
<organism evidence="5 6">
    <name type="scientific">Hyalella azteca</name>
    <name type="common">Amphipod</name>
    <dbReference type="NCBI Taxonomy" id="294128"/>
    <lineage>
        <taxon>Eukaryota</taxon>
        <taxon>Metazoa</taxon>
        <taxon>Ecdysozoa</taxon>
        <taxon>Arthropoda</taxon>
        <taxon>Crustacea</taxon>
        <taxon>Multicrustacea</taxon>
        <taxon>Malacostraca</taxon>
        <taxon>Eumalacostraca</taxon>
        <taxon>Peracarida</taxon>
        <taxon>Amphipoda</taxon>
        <taxon>Senticaudata</taxon>
        <taxon>Talitrida</taxon>
        <taxon>Talitroidea</taxon>
        <taxon>Hyalellidae</taxon>
        <taxon>Hyalella</taxon>
    </lineage>
</organism>
<evidence type="ECO:0000259" key="4">
    <source>
        <dbReference type="PROSITE" id="PS51911"/>
    </source>
</evidence>
<comment type="similarity">
    <text evidence="1">Belongs to the AIDA family.</text>
</comment>
<accession>A0A8B7NB88</accession>
<dbReference type="RefSeq" id="XP_018010862.1">
    <property type="nucleotide sequence ID" value="XM_018155373.2"/>
</dbReference>
<dbReference type="Gene3D" id="2.60.40.150">
    <property type="entry name" value="C2 domain"/>
    <property type="match status" value="1"/>
</dbReference>
<protein>
    <submittedName>
        <fullName evidence="6">Uncharacterized protein LOC108668201</fullName>
    </submittedName>
</protein>
<dbReference type="InterPro" id="IPR025939">
    <property type="entry name" value="Aida_C"/>
</dbReference>
<dbReference type="Pfam" id="PF14186">
    <property type="entry name" value="Aida_C2"/>
    <property type="match status" value="1"/>
</dbReference>
<dbReference type="PANTHER" id="PTHR28654">
    <property type="entry name" value="AXIN INTERACTOR, DORSALIZATION-ASSOCIATED PROTEIN"/>
    <property type="match status" value="1"/>
</dbReference>
<feature type="region of interest" description="Disordered" evidence="3">
    <location>
        <begin position="395"/>
        <end position="438"/>
    </location>
</feature>
<dbReference type="AlphaFoldDB" id="A0A8B7NB88"/>
<gene>
    <name evidence="6" type="primary">LOC108668201</name>
</gene>
<dbReference type="GO" id="GO:0016020">
    <property type="term" value="C:membrane"/>
    <property type="evidence" value="ECO:0007669"/>
    <property type="project" value="TreeGrafter"/>
</dbReference>
<evidence type="ECO:0000313" key="5">
    <source>
        <dbReference type="Proteomes" id="UP000694843"/>
    </source>
</evidence>
<evidence type="ECO:0000313" key="6">
    <source>
        <dbReference type="RefSeq" id="XP_018010862.1"/>
    </source>
</evidence>
<evidence type="ECO:0000256" key="3">
    <source>
        <dbReference type="SAM" id="MobiDB-lite"/>
    </source>
</evidence>
<dbReference type="Pfam" id="PF08910">
    <property type="entry name" value="Aida_N"/>
    <property type="match status" value="1"/>
</dbReference>
<keyword evidence="2" id="KW-0217">Developmental protein</keyword>
<dbReference type="GeneID" id="108668201"/>
<dbReference type="InterPro" id="IPR023421">
    <property type="entry name" value="AIDA_N"/>
</dbReference>
<dbReference type="PANTHER" id="PTHR28654:SF1">
    <property type="entry name" value="AXIN INTERACTOR, DORSALIZATION-ASSOCIATED PROTEIN"/>
    <property type="match status" value="1"/>
</dbReference>
<feature type="compositionally biased region" description="Low complexity" evidence="3">
    <location>
        <begin position="404"/>
        <end position="420"/>
    </location>
</feature>
<evidence type="ECO:0000256" key="1">
    <source>
        <dbReference type="ARBA" id="ARBA00007205"/>
    </source>
</evidence>
<feature type="domain" description="C2 Aida-type" evidence="4">
    <location>
        <begin position="487"/>
        <end position="636"/>
    </location>
</feature>
<sequence>MMSKKDFQEVALSLTEPGHMLLAGESTPPIPSVNRMQTPPRIKRPPQGIQICKLPRVTTCIELDRDSVSSVSTMRDFDTESLDIDTTQTELLSAISTPAQMFLAAAASKHHKKLTAKTSATIDLRLGKELTFTDRVENWERALKAALQVDAAGNALEAIAAYGKINRQVTRDAILEFEKMNSDQQKLMNDVMNCLDRRTMVLKAAQNPNSRPCSLDTTFSTGSVSTPQVTNVATAEEAPAQQKPQVAQAESPDIDPSFTELVECLKHFSTIKVLASKRKMPVVLIYGERTHRKSHRFQEKGKSNTIVYPKEKRNFLQIMGLPGKMITKKGLDFSVKPEIDSSGVRIHYSPQRSRSASTDEQREEKENNGSIIETVLDKTNNLSVTEDDGRTKRRLSAINIIKKPSVSPLPGSGGSTSQKSPGKKGKGKNSKKDKNKNKNKDLDIHTECKSMLSCDSCSSSDECESESDVCEHDIAVPSNYCHLEKLQPEPLYSADLTYVTIQLEKIGIHNTRNFISPFIRMSIRDREGDLVDGTSIQESEMGEIINKNYLRLDGTIHFQLSLQALPADIGVFLELVHHRAHLNCLSTHCYTFLEKDQLQDGEFICELYKPPVDFTREKFVAYSEKAFYLHMKLIVNNGSGVKINAQALS</sequence>
<dbReference type="InterPro" id="IPR036818">
    <property type="entry name" value="AIDA_N_sf"/>
</dbReference>
<dbReference type="OrthoDB" id="428576at2759"/>